<dbReference type="EMBL" id="FTNT01000001">
    <property type="protein sequence ID" value="SIR62575.1"/>
    <property type="molecule type" value="Genomic_DNA"/>
</dbReference>
<accession>A0A1N7CG78</accession>
<dbReference type="PRINTS" id="PR00038">
    <property type="entry name" value="HTHLUXR"/>
</dbReference>
<evidence type="ECO:0000256" key="2">
    <source>
        <dbReference type="ARBA" id="ARBA00023125"/>
    </source>
</evidence>
<dbReference type="PANTHER" id="PTHR44688:SF16">
    <property type="entry name" value="DNA-BINDING TRANSCRIPTIONAL ACTIVATOR DEVR_DOSR"/>
    <property type="match status" value="1"/>
</dbReference>
<dbReference type="InterPro" id="IPR016032">
    <property type="entry name" value="Sig_transdc_resp-reg_C-effctor"/>
</dbReference>
<evidence type="ECO:0000256" key="3">
    <source>
        <dbReference type="ARBA" id="ARBA00023163"/>
    </source>
</evidence>
<dbReference type="RefSeq" id="WP_076476244.1">
    <property type="nucleotide sequence ID" value="NZ_FTNT01000001.1"/>
</dbReference>
<reference evidence="5 6" key="1">
    <citation type="submission" date="2017-01" db="EMBL/GenBank/DDBJ databases">
        <authorList>
            <person name="Mah S.A."/>
            <person name="Swanson W.J."/>
            <person name="Moy G.W."/>
            <person name="Vacquier V.D."/>
        </authorList>
    </citation>
    <scope>NUCLEOTIDE SEQUENCE [LARGE SCALE GENOMIC DNA]</scope>
    <source>
        <strain evidence="5 6">CPCC 203464</strain>
    </source>
</reference>
<evidence type="ECO:0000259" key="4">
    <source>
        <dbReference type="PROSITE" id="PS50043"/>
    </source>
</evidence>
<protein>
    <submittedName>
        <fullName evidence="5">Regulatory protein, luxR family</fullName>
    </submittedName>
</protein>
<dbReference type="OrthoDB" id="3171430at2"/>
<keyword evidence="2" id="KW-0238">DNA-binding</keyword>
<dbReference type="AlphaFoldDB" id="A0A1N7CG78"/>
<dbReference type="SMART" id="SM00421">
    <property type="entry name" value="HTH_LUXR"/>
    <property type="match status" value="1"/>
</dbReference>
<keyword evidence="3" id="KW-0804">Transcription</keyword>
<keyword evidence="6" id="KW-1185">Reference proteome</keyword>
<dbReference type="STRING" id="1344003.SAMN05445060_0112"/>
<evidence type="ECO:0000256" key="1">
    <source>
        <dbReference type="ARBA" id="ARBA00023015"/>
    </source>
</evidence>
<dbReference type="PROSITE" id="PS00622">
    <property type="entry name" value="HTH_LUXR_1"/>
    <property type="match status" value="1"/>
</dbReference>
<feature type="domain" description="HTH luxR-type" evidence="4">
    <location>
        <begin position="361"/>
        <end position="426"/>
    </location>
</feature>
<sequence length="427" mass="44943">MNPRWADSVAVLDAVTRIAAATRADLLEVLSAEIGDLIPHRAAILRTEDCARDPVKTVGDARAVAAVDLGMLRDLAQGTEPGAPARLVTFDIDGSPRRLVVVSAVSAAGRGATLVLVDSVVDGPADDVTVVLGHLWAAVAAIAAERAVDTGPDLLVGNLAASTARRRAAADLGREHRVTLHGILAVLRSRRLPDDRARQVATDLGVAAVVASQTAARDRHELGHQPVGDAVEALAAEFAPVAGHRSLEIVGPEDPRTDIPLDVAATARTVSRGLLLVALERRGVSRLRCAWTLANGSLQVEVRDDADGEVADGDGAPPVTFDADLPDRVEAVGGHLRSDTTAGWGTTATAVFPLHTADPVDPGPIHALHPREREVLVGLRDGLRNRDIARQLGLSEHTVKFHVRNILDKLDVRTRGEAAAMAHDHLG</sequence>
<dbReference type="CDD" id="cd06170">
    <property type="entry name" value="LuxR_C_like"/>
    <property type="match status" value="1"/>
</dbReference>
<keyword evidence="1" id="KW-0805">Transcription regulation</keyword>
<dbReference type="InterPro" id="IPR036388">
    <property type="entry name" value="WH-like_DNA-bd_sf"/>
</dbReference>
<evidence type="ECO:0000313" key="6">
    <source>
        <dbReference type="Proteomes" id="UP000186218"/>
    </source>
</evidence>
<evidence type="ECO:0000313" key="5">
    <source>
        <dbReference type="EMBL" id="SIR62575.1"/>
    </source>
</evidence>
<dbReference type="Gene3D" id="1.10.10.10">
    <property type="entry name" value="Winged helix-like DNA-binding domain superfamily/Winged helix DNA-binding domain"/>
    <property type="match status" value="1"/>
</dbReference>
<dbReference type="GO" id="GO:0006355">
    <property type="term" value="P:regulation of DNA-templated transcription"/>
    <property type="evidence" value="ECO:0007669"/>
    <property type="project" value="InterPro"/>
</dbReference>
<organism evidence="5 6">
    <name type="scientific">Williamsia sterculiae</name>
    <dbReference type="NCBI Taxonomy" id="1344003"/>
    <lineage>
        <taxon>Bacteria</taxon>
        <taxon>Bacillati</taxon>
        <taxon>Actinomycetota</taxon>
        <taxon>Actinomycetes</taxon>
        <taxon>Mycobacteriales</taxon>
        <taxon>Nocardiaceae</taxon>
        <taxon>Williamsia</taxon>
    </lineage>
</organism>
<dbReference type="Proteomes" id="UP000186218">
    <property type="component" value="Unassembled WGS sequence"/>
</dbReference>
<proteinExistence type="predicted"/>
<dbReference type="InterPro" id="IPR000792">
    <property type="entry name" value="Tscrpt_reg_LuxR_C"/>
</dbReference>
<dbReference type="GO" id="GO:0003677">
    <property type="term" value="F:DNA binding"/>
    <property type="evidence" value="ECO:0007669"/>
    <property type="project" value="UniProtKB-KW"/>
</dbReference>
<gene>
    <name evidence="5" type="ORF">SAMN05445060_0112</name>
</gene>
<dbReference type="Pfam" id="PF00196">
    <property type="entry name" value="GerE"/>
    <property type="match status" value="1"/>
</dbReference>
<dbReference type="PANTHER" id="PTHR44688">
    <property type="entry name" value="DNA-BINDING TRANSCRIPTIONAL ACTIVATOR DEVR_DOSR"/>
    <property type="match status" value="1"/>
</dbReference>
<dbReference type="SUPFAM" id="SSF46894">
    <property type="entry name" value="C-terminal effector domain of the bipartite response regulators"/>
    <property type="match status" value="1"/>
</dbReference>
<name>A0A1N7CG78_9NOCA</name>
<dbReference type="PROSITE" id="PS50043">
    <property type="entry name" value="HTH_LUXR_2"/>
    <property type="match status" value="1"/>
</dbReference>